<organism evidence="2 3">
    <name type="scientific">Psilocybe cf. subviscida</name>
    <dbReference type="NCBI Taxonomy" id="2480587"/>
    <lineage>
        <taxon>Eukaryota</taxon>
        <taxon>Fungi</taxon>
        <taxon>Dikarya</taxon>
        <taxon>Basidiomycota</taxon>
        <taxon>Agaricomycotina</taxon>
        <taxon>Agaricomycetes</taxon>
        <taxon>Agaricomycetidae</taxon>
        <taxon>Agaricales</taxon>
        <taxon>Agaricineae</taxon>
        <taxon>Strophariaceae</taxon>
        <taxon>Psilocybe</taxon>
    </lineage>
</organism>
<feature type="compositionally biased region" description="Low complexity" evidence="1">
    <location>
        <begin position="163"/>
        <end position="185"/>
    </location>
</feature>
<feature type="compositionally biased region" description="Polar residues" evidence="1">
    <location>
        <begin position="320"/>
        <end position="342"/>
    </location>
</feature>
<reference evidence="2 3" key="1">
    <citation type="journal article" date="2020" name="ISME J.">
        <title>Uncovering the hidden diversity of litter-decomposition mechanisms in mushroom-forming fungi.</title>
        <authorList>
            <person name="Floudas D."/>
            <person name="Bentzer J."/>
            <person name="Ahren D."/>
            <person name="Johansson T."/>
            <person name="Persson P."/>
            <person name="Tunlid A."/>
        </authorList>
    </citation>
    <scope>NUCLEOTIDE SEQUENCE [LARGE SCALE GENOMIC DNA]</scope>
    <source>
        <strain evidence="2 3">CBS 101986</strain>
    </source>
</reference>
<feature type="compositionally biased region" description="Polar residues" evidence="1">
    <location>
        <begin position="369"/>
        <end position="390"/>
    </location>
</feature>
<feature type="compositionally biased region" description="Pro residues" evidence="1">
    <location>
        <begin position="344"/>
        <end position="361"/>
    </location>
</feature>
<feature type="compositionally biased region" description="Low complexity" evidence="1">
    <location>
        <begin position="411"/>
        <end position="421"/>
    </location>
</feature>
<comment type="caution">
    <text evidence="2">The sequence shown here is derived from an EMBL/GenBank/DDBJ whole genome shotgun (WGS) entry which is preliminary data.</text>
</comment>
<feature type="region of interest" description="Disordered" evidence="1">
    <location>
        <begin position="312"/>
        <end position="519"/>
    </location>
</feature>
<protein>
    <submittedName>
        <fullName evidence="2">Uncharacterized protein</fullName>
    </submittedName>
</protein>
<sequence>MFRGKHNYPDLDILDSPLLSPTAGAPFSTMPPSALADRIFNDPESWGEDDTSDNDFPQDVDDLTWLTEELEKVVQSAGMGHSGAFGVKAGGSDADDQHDAPASSMPRHARASAQRVVGKKGPLRPISLAALLDHDNEDFSGEIQQQLSKILESGGIPHHVRPLPRSSVLSPPSTSSSESSPTTPLHVHTGFSNLQRGDVSPSPINIYSASATLSFLEWYGIYPDTPRNGRRSFLQPKSALSQRTPILQAPSPRYAPRPPSLRKAAPISSEARLGNAPQQPRANSVPPVAGDPKDMGPQTVTKLSEEKDIVPSARPAAHTCGSNSDAVALQSHTEQTESCDSNPPSGPPPYSQTPLPQPPIAAAPAGTVATETLPVSENTAPSREGTPSRNTSRRLPRIPPVEAGADAARTVSPPLAPVALPNVPPQPPRRVPSRPGASSSKTRSATPQPVGSDSKPSTPVRRDTAPATPMSQAGDSGSRMSSIRSPPGGPAGPRTRGRLSRDTSSGSNRTQKALNTRQA</sequence>
<feature type="region of interest" description="Disordered" evidence="1">
    <location>
        <begin position="80"/>
        <end position="119"/>
    </location>
</feature>
<name>A0A8H5F110_9AGAR</name>
<evidence type="ECO:0000313" key="3">
    <source>
        <dbReference type="Proteomes" id="UP000567179"/>
    </source>
</evidence>
<feature type="region of interest" description="Disordered" evidence="1">
    <location>
        <begin position="237"/>
        <end position="299"/>
    </location>
</feature>
<feature type="compositionally biased region" description="Polar residues" evidence="1">
    <location>
        <begin position="469"/>
        <end position="483"/>
    </location>
</feature>
<feature type="compositionally biased region" description="Low complexity" evidence="1">
    <location>
        <begin position="10"/>
        <end position="21"/>
    </location>
</feature>
<feature type="compositionally biased region" description="Polar residues" evidence="1">
    <location>
        <begin position="502"/>
        <end position="519"/>
    </location>
</feature>
<dbReference type="OrthoDB" id="3002189at2759"/>
<dbReference type="Proteomes" id="UP000567179">
    <property type="component" value="Unassembled WGS sequence"/>
</dbReference>
<keyword evidence="3" id="KW-1185">Reference proteome</keyword>
<feature type="compositionally biased region" description="Acidic residues" evidence="1">
    <location>
        <begin position="45"/>
        <end position="59"/>
    </location>
</feature>
<dbReference type="AlphaFoldDB" id="A0A8H5F110"/>
<proteinExistence type="predicted"/>
<dbReference type="EMBL" id="JAACJJ010000029">
    <property type="protein sequence ID" value="KAF5319724.1"/>
    <property type="molecule type" value="Genomic_DNA"/>
</dbReference>
<evidence type="ECO:0000256" key="1">
    <source>
        <dbReference type="SAM" id="MobiDB-lite"/>
    </source>
</evidence>
<gene>
    <name evidence="2" type="ORF">D9619_008821</name>
</gene>
<evidence type="ECO:0000313" key="2">
    <source>
        <dbReference type="EMBL" id="KAF5319724.1"/>
    </source>
</evidence>
<feature type="compositionally biased region" description="Polar residues" evidence="1">
    <location>
        <begin position="436"/>
        <end position="457"/>
    </location>
</feature>
<feature type="region of interest" description="Disordered" evidence="1">
    <location>
        <begin position="1"/>
        <end position="59"/>
    </location>
</feature>
<feature type="region of interest" description="Disordered" evidence="1">
    <location>
        <begin position="155"/>
        <end position="199"/>
    </location>
</feature>
<accession>A0A8H5F110</accession>